<dbReference type="InterPro" id="IPR022637">
    <property type="entry name" value="DNA_polIII_beta_cen"/>
</dbReference>
<evidence type="ECO:0000256" key="5">
    <source>
        <dbReference type="ARBA" id="ARBA00022695"/>
    </source>
</evidence>
<keyword evidence="8" id="KW-0238">DNA-binding</keyword>
<keyword evidence="4" id="KW-0808">Transferase</keyword>
<organism evidence="10 11">
    <name type="scientific">Mycobacterium phage Edugator</name>
    <dbReference type="NCBI Taxonomy" id="2015843"/>
    <lineage>
        <taxon>Viruses</taxon>
        <taxon>Duplodnaviria</taxon>
        <taxon>Heunggongvirae</taxon>
        <taxon>Uroviricota</taxon>
        <taxon>Caudoviricetes</taxon>
        <taxon>Weiservirinae</taxon>
        <taxon>Kratiovirus</taxon>
        <taxon>Kratiovirus larva</taxon>
    </lineage>
</organism>
<proteinExistence type="inferred from homology"/>
<comment type="similarity">
    <text evidence="2">Belongs to the beta sliding clamp family.</text>
</comment>
<evidence type="ECO:0000256" key="3">
    <source>
        <dbReference type="ARBA" id="ARBA00022490"/>
    </source>
</evidence>
<dbReference type="GO" id="GO:0003887">
    <property type="term" value="F:DNA-directed DNA polymerase activity"/>
    <property type="evidence" value="ECO:0007669"/>
    <property type="project" value="UniProtKB-KW"/>
</dbReference>
<dbReference type="GO" id="GO:0009360">
    <property type="term" value="C:DNA polymerase III complex"/>
    <property type="evidence" value="ECO:0007669"/>
    <property type="project" value="InterPro"/>
</dbReference>
<evidence type="ECO:0000256" key="1">
    <source>
        <dbReference type="ARBA" id="ARBA00004496"/>
    </source>
</evidence>
<accession>A0A222ZLV9</accession>
<evidence type="ECO:0000313" key="10">
    <source>
        <dbReference type="EMBL" id="ASR85743.1"/>
    </source>
</evidence>
<sequence length="394" mass="41381">MFSADLKQIATALTFIKRATGYSVSRSRNSVPEVSMVRLDVTGGQLTVGLFDYETAAAANVPAIHEGGLTVSTAVRLDALVAAIKTVGGKGNATFDVTIKGLRITAGGASTTVPVFVGELPELPVLVDPQMIVSTTGARFAEAAAAVGASVGTDDTLPMLTGVRIETDPARSVVTLASTDRFKLSVVDIADRYGLPAGKVNERNIEMLAPGRALTAFAKAAAKADTVEVGATIGPGGTRGAGWVMFASDTLCVIARLLDCDFPKFRQLLPKQDDYVASLTVDATELAKRFKAMSASSRSVRLQITKQGVTARGFMSADWSDSGSTFTVDTIESRVDDDMVIAFSTEYLADLLAAVPRGAKATMSVTKPTRPAVFEYGAVRAMLMPVRIPGNDSK</sequence>
<evidence type="ECO:0000256" key="6">
    <source>
        <dbReference type="ARBA" id="ARBA00022705"/>
    </source>
</evidence>
<reference evidence="10 11" key="1">
    <citation type="submission" date="2017-06" db="EMBL/GenBank/DDBJ databases">
        <authorList>
            <person name="Rush A.N."/>
            <person name="Saha S."/>
            <person name="Sadana R."/>
            <person name="Stoner T.H."/>
            <person name="Garlena R.A."/>
            <person name="Russell D.A."/>
            <person name="Pope W.H."/>
            <person name="Jacobs-Sera D."/>
            <person name="Hatfull G.F."/>
        </authorList>
    </citation>
    <scope>NUCLEOTIDE SEQUENCE [LARGE SCALE GENOMIC DNA]</scope>
</reference>
<dbReference type="Pfam" id="PF02767">
    <property type="entry name" value="DNA_pol3_beta_2"/>
    <property type="match status" value="1"/>
</dbReference>
<keyword evidence="7" id="KW-0239">DNA-directed DNA polymerase</keyword>
<evidence type="ECO:0000313" key="11">
    <source>
        <dbReference type="Proteomes" id="UP000222802"/>
    </source>
</evidence>
<keyword evidence="6" id="KW-0235">DNA replication</keyword>
<keyword evidence="3" id="KW-0963">Cytoplasm</keyword>
<dbReference type="InterPro" id="IPR046938">
    <property type="entry name" value="DNA_clamp_sf"/>
</dbReference>
<feature type="domain" description="DNA polymerase III beta sliding clamp central" evidence="9">
    <location>
        <begin position="139"/>
        <end position="264"/>
    </location>
</feature>
<evidence type="ECO:0000256" key="8">
    <source>
        <dbReference type="ARBA" id="ARBA00023125"/>
    </source>
</evidence>
<dbReference type="GO" id="GO:0003677">
    <property type="term" value="F:DNA binding"/>
    <property type="evidence" value="ECO:0007669"/>
    <property type="project" value="UniProtKB-KW"/>
</dbReference>
<gene>
    <name evidence="10" type="primary">46</name>
    <name evidence="10" type="ORF">SEA_EDUGATOR_46</name>
</gene>
<evidence type="ECO:0000256" key="4">
    <source>
        <dbReference type="ARBA" id="ARBA00022679"/>
    </source>
</evidence>
<dbReference type="InterPro" id="IPR001001">
    <property type="entry name" value="DNA_polIII_beta"/>
</dbReference>
<protein>
    <submittedName>
        <fullName evidence="10">DNA polymerase III sliding clamp</fullName>
    </submittedName>
</protein>
<dbReference type="GO" id="GO:0008408">
    <property type="term" value="F:3'-5' exonuclease activity"/>
    <property type="evidence" value="ECO:0007669"/>
    <property type="project" value="InterPro"/>
</dbReference>
<dbReference type="GO" id="GO:0006271">
    <property type="term" value="P:DNA strand elongation involved in DNA replication"/>
    <property type="evidence" value="ECO:0007669"/>
    <property type="project" value="TreeGrafter"/>
</dbReference>
<evidence type="ECO:0000256" key="7">
    <source>
        <dbReference type="ARBA" id="ARBA00022932"/>
    </source>
</evidence>
<dbReference type="PANTHER" id="PTHR30478">
    <property type="entry name" value="DNA POLYMERASE III SUBUNIT BETA"/>
    <property type="match status" value="1"/>
</dbReference>
<evidence type="ECO:0000259" key="9">
    <source>
        <dbReference type="Pfam" id="PF02767"/>
    </source>
</evidence>
<dbReference type="SUPFAM" id="SSF55979">
    <property type="entry name" value="DNA clamp"/>
    <property type="match status" value="2"/>
</dbReference>
<dbReference type="PANTHER" id="PTHR30478:SF0">
    <property type="entry name" value="BETA SLIDING CLAMP"/>
    <property type="match status" value="1"/>
</dbReference>
<name>A0A222ZLV9_9CAUD</name>
<keyword evidence="5" id="KW-0548">Nucleotidyltransferase</keyword>
<dbReference type="Proteomes" id="UP000222802">
    <property type="component" value="Genome"/>
</dbReference>
<dbReference type="EMBL" id="MF185719">
    <property type="protein sequence ID" value="ASR85743.1"/>
    <property type="molecule type" value="Genomic_DNA"/>
</dbReference>
<comment type="subcellular location">
    <subcellularLocation>
        <location evidence="1">Cytoplasm</location>
    </subcellularLocation>
</comment>
<evidence type="ECO:0000256" key="2">
    <source>
        <dbReference type="ARBA" id="ARBA00010752"/>
    </source>
</evidence>
<dbReference type="SMART" id="SM00480">
    <property type="entry name" value="POL3Bc"/>
    <property type="match status" value="1"/>
</dbReference>
<dbReference type="Gene3D" id="3.10.150.10">
    <property type="entry name" value="DNA Polymerase III, subunit A, domain 2"/>
    <property type="match status" value="3"/>
</dbReference>